<reference evidence="2 3" key="1">
    <citation type="submission" date="2018-10" db="EMBL/GenBank/DDBJ databases">
        <title>A high-quality apple genome assembly.</title>
        <authorList>
            <person name="Hu J."/>
        </authorList>
    </citation>
    <scope>NUCLEOTIDE SEQUENCE [LARGE SCALE GENOMIC DNA]</scope>
    <source>
        <strain evidence="3">cv. HFTH1</strain>
        <tissue evidence="2">Young leaf</tissue>
    </source>
</reference>
<keyword evidence="3" id="KW-1185">Reference proteome</keyword>
<dbReference type="AlphaFoldDB" id="A0A498J2B1"/>
<protein>
    <submittedName>
        <fullName evidence="2">Uncharacterized protein</fullName>
    </submittedName>
</protein>
<dbReference type="Gramene" id="mRNA:MD10G0035000">
    <property type="protein sequence ID" value="CDS:MD10G0035000.1"/>
    <property type="gene ID" value="MD10G0035000"/>
</dbReference>
<evidence type="ECO:0000313" key="3">
    <source>
        <dbReference type="Proteomes" id="UP000290289"/>
    </source>
</evidence>
<comment type="caution">
    <text evidence="2">The sequence shown here is derived from an EMBL/GenBank/DDBJ whole genome shotgun (WGS) entry which is preliminary data.</text>
</comment>
<dbReference type="EMBL" id="RDQH01000336">
    <property type="protein sequence ID" value="RXH87973.1"/>
    <property type="molecule type" value="Genomic_DNA"/>
</dbReference>
<evidence type="ECO:0000256" key="1">
    <source>
        <dbReference type="SAM" id="MobiDB-lite"/>
    </source>
</evidence>
<gene>
    <name evidence="2" type="ORF">DVH24_037618</name>
</gene>
<evidence type="ECO:0000313" key="2">
    <source>
        <dbReference type="EMBL" id="RXH87973.1"/>
    </source>
</evidence>
<organism evidence="2 3">
    <name type="scientific">Malus domestica</name>
    <name type="common">Apple</name>
    <name type="synonym">Pyrus malus</name>
    <dbReference type="NCBI Taxonomy" id="3750"/>
    <lineage>
        <taxon>Eukaryota</taxon>
        <taxon>Viridiplantae</taxon>
        <taxon>Streptophyta</taxon>
        <taxon>Embryophyta</taxon>
        <taxon>Tracheophyta</taxon>
        <taxon>Spermatophyta</taxon>
        <taxon>Magnoliopsida</taxon>
        <taxon>eudicotyledons</taxon>
        <taxon>Gunneridae</taxon>
        <taxon>Pentapetalae</taxon>
        <taxon>rosids</taxon>
        <taxon>fabids</taxon>
        <taxon>Rosales</taxon>
        <taxon>Rosaceae</taxon>
        <taxon>Amygdaloideae</taxon>
        <taxon>Maleae</taxon>
        <taxon>Malus</taxon>
    </lineage>
</organism>
<feature type="compositionally biased region" description="Polar residues" evidence="1">
    <location>
        <begin position="1"/>
        <end position="16"/>
    </location>
</feature>
<dbReference type="Proteomes" id="UP000290289">
    <property type="component" value="Chromosome 10"/>
</dbReference>
<proteinExistence type="predicted"/>
<accession>A0A498J2B1</accession>
<name>A0A498J2B1_MALDO</name>
<sequence length="77" mass="8955">MDVSNQSNGRLQNSSFEHPVNGLDNMYTVRDVEIIQTSDVHEAKDSNENEDSNYLEEYKCWVWEPPEPHDLEVDGEE</sequence>
<feature type="region of interest" description="Disordered" evidence="1">
    <location>
        <begin position="1"/>
        <end position="22"/>
    </location>
</feature>